<evidence type="ECO:0000256" key="2">
    <source>
        <dbReference type="ARBA" id="ARBA00003690"/>
    </source>
</evidence>
<keyword evidence="9" id="KW-0492">Microsome</keyword>
<dbReference type="AlphaFoldDB" id="A0A6J2YPZ6"/>
<proteinExistence type="inferred from homology"/>
<dbReference type="PANTHER" id="PTHR24291">
    <property type="entry name" value="CYTOCHROME P450 FAMILY 4"/>
    <property type="match status" value="1"/>
</dbReference>
<dbReference type="InterPro" id="IPR017972">
    <property type="entry name" value="Cyt_P450_CS"/>
</dbReference>
<dbReference type="PANTHER" id="PTHR24291:SF189">
    <property type="entry name" value="CYTOCHROME P450 4C3-RELATED"/>
    <property type="match status" value="1"/>
</dbReference>
<dbReference type="InParanoid" id="A0A6J2YPZ6"/>
<name>A0A6J2YPZ6_SITOR</name>
<keyword evidence="10 15" id="KW-0560">Oxidoreductase</keyword>
<evidence type="ECO:0000256" key="6">
    <source>
        <dbReference type="ARBA" id="ARBA00022617"/>
    </source>
</evidence>
<keyword evidence="7 14" id="KW-0479">Metal-binding</keyword>
<evidence type="ECO:0000256" key="14">
    <source>
        <dbReference type="PIRSR" id="PIRSR602401-1"/>
    </source>
</evidence>
<dbReference type="RefSeq" id="XP_030765359.1">
    <property type="nucleotide sequence ID" value="XM_030909499.1"/>
</dbReference>
<evidence type="ECO:0000256" key="1">
    <source>
        <dbReference type="ARBA" id="ARBA00001971"/>
    </source>
</evidence>
<comment type="cofactor">
    <cofactor evidence="1 14">
        <name>heme</name>
        <dbReference type="ChEBI" id="CHEBI:30413"/>
    </cofactor>
</comment>
<evidence type="ECO:0000256" key="3">
    <source>
        <dbReference type="ARBA" id="ARBA00004174"/>
    </source>
</evidence>
<dbReference type="Gene3D" id="1.10.630.10">
    <property type="entry name" value="Cytochrome P450"/>
    <property type="match status" value="1"/>
</dbReference>
<comment type="subcellular location">
    <subcellularLocation>
        <location evidence="4">Endoplasmic reticulum membrane</location>
        <topology evidence="4">Peripheral membrane protein</topology>
    </subcellularLocation>
    <subcellularLocation>
        <location evidence="3">Microsome membrane</location>
        <topology evidence="3">Peripheral membrane protein</topology>
    </subcellularLocation>
</comment>
<keyword evidence="12 15" id="KW-0503">Monooxygenase</keyword>
<keyword evidence="6 14" id="KW-0349">Heme</keyword>
<keyword evidence="16" id="KW-1185">Reference proteome</keyword>
<sequence length="509" mass="59055">MYLECFIILISSIPLLLIYYYKDIKEWIRYRRLSFKFPVADENIFILGNLLDLATSNEHVFNAVRKWNKSEHLKPAYLVTAGPYFALNVLCPDIVEALVSSTKHLQKSLIYSFVKKWLGLGLLTNTGDSWQARRKVLTPAFHFSILQGFISLFNDETRKMVELIKGNHLNVPVNIAPIASDATLYGINGTSMGIRLDQVEGGEEYQNNIRKLSNCISLRSLRPWYFNDIFYFFITTAGRYEYKLTKAVHRFVDDIIKKKAKTFETFNISTDNNFEQFEYRKKKLALLDLLLNDKIKNNSIDDQGIRDEVNTFMFEGHDTTAVNLTFTLMLLACHRKIQDEVYEEIIHILGTDLKKEPTYNDLQEMGLMERCIKESLRLYPSVPFIGRVTSEDIVTRAGIIPKGLSTHIHIYDIHRDPKYWPNPEKFDPSRFLPENCRDRHPYSYIPFSGGPRNCIGQRFAILEVKTVLCGILRNFILEPVDTPETLVLIQELILRARDGVKIKFVPREK</sequence>
<dbReference type="PROSITE" id="PS00086">
    <property type="entry name" value="CYTOCHROME_P450"/>
    <property type="match status" value="1"/>
</dbReference>
<evidence type="ECO:0000256" key="9">
    <source>
        <dbReference type="ARBA" id="ARBA00022848"/>
    </source>
</evidence>
<dbReference type="GO" id="GO:0016705">
    <property type="term" value="F:oxidoreductase activity, acting on paired donors, with incorporation or reduction of molecular oxygen"/>
    <property type="evidence" value="ECO:0007669"/>
    <property type="project" value="InterPro"/>
</dbReference>
<evidence type="ECO:0000256" key="13">
    <source>
        <dbReference type="ARBA" id="ARBA00023136"/>
    </source>
</evidence>
<organism evidence="16 17">
    <name type="scientific">Sitophilus oryzae</name>
    <name type="common">Rice weevil</name>
    <name type="synonym">Curculio oryzae</name>
    <dbReference type="NCBI Taxonomy" id="7048"/>
    <lineage>
        <taxon>Eukaryota</taxon>
        <taxon>Metazoa</taxon>
        <taxon>Ecdysozoa</taxon>
        <taxon>Arthropoda</taxon>
        <taxon>Hexapoda</taxon>
        <taxon>Insecta</taxon>
        <taxon>Pterygota</taxon>
        <taxon>Neoptera</taxon>
        <taxon>Endopterygota</taxon>
        <taxon>Coleoptera</taxon>
        <taxon>Polyphaga</taxon>
        <taxon>Cucujiformia</taxon>
        <taxon>Curculionidae</taxon>
        <taxon>Dryophthorinae</taxon>
        <taxon>Sitophilus</taxon>
    </lineage>
</organism>
<evidence type="ECO:0000313" key="17">
    <source>
        <dbReference type="RefSeq" id="XP_030765359.1"/>
    </source>
</evidence>
<dbReference type="InterPro" id="IPR050196">
    <property type="entry name" value="Cytochrome_P450_Monoox"/>
</dbReference>
<dbReference type="GO" id="GO:0005506">
    <property type="term" value="F:iron ion binding"/>
    <property type="evidence" value="ECO:0007669"/>
    <property type="project" value="InterPro"/>
</dbReference>
<evidence type="ECO:0000256" key="8">
    <source>
        <dbReference type="ARBA" id="ARBA00022824"/>
    </source>
</evidence>
<dbReference type="OrthoDB" id="1470350at2759"/>
<dbReference type="PRINTS" id="PR00463">
    <property type="entry name" value="EP450I"/>
</dbReference>
<protein>
    <submittedName>
        <fullName evidence="17">Cytochrome P450 4C1-like</fullName>
    </submittedName>
</protein>
<evidence type="ECO:0000256" key="4">
    <source>
        <dbReference type="ARBA" id="ARBA00004406"/>
    </source>
</evidence>
<evidence type="ECO:0000313" key="16">
    <source>
        <dbReference type="Proteomes" id="UP000504635"/>
    </source>
</evidence>
<dbReference type="InterPro" id="IPR002401">
    <property type="entry name" value="Cyt_P450_E_grp-I"/>
</dbReference>
<feature type="binding site" description="axial binding residue" evidence="14">
    <location>
        <position position="454"/>
    </location>
    <ligand>
        <name>heme</name>
        <dbReference type="ChEBI" id="CHEBI:30413"/>
    </ligand>
    <ligandPart>
        <name>Fe</name>
        <dbReference type="ChEBI" id="CHEBI:18248"/>
    </ligandPart>
</feature>
<dbReference type="InterPro" id="IPR036396">
    <property type="entry name" value="Cyt_P450_sf"/>
</dbReference>
<keyword evidence="11 14" id="KW-0408">Iron</keyword>
<evidence type="ECO:0000256" key="15">
    <source>
        <dbReference type="RuleBase" id="RU000461"/>
    </source>
</evidence>
<dbReference type="InterPro" id="IPR001128">
    <property type="entry name" value="Cyt_P450"/>
</dbReference>
<evidence type="ECO:0000256" key="7">
    <source>
        <dbReference type="ARBA" id="ARBA00022723"/>
    </source>
</evidence>
<evidence type="ECO:0000256" key="11">
    <source>
        <dbReference type="ARBA" id="ARBA00023004"/>
    </source>
</evidence>
<accession>A0A6J2YPZ6</accession>
<evidence type="ECO:0000256" key="10">
    <source>
        <dbReference type="ARBA" id="ARBA00023002"/>
    </source>
</evidence>
<comment type="similarity">
    <text evidence="5 15">Belongs to the cytochrome P450 family.</text>
</comment>
<comment type="function">
    <text evidence="2">May be involved in the metabolism of insect hormones and in the breakdown of synthetic insecticides.</text>
</comment>
<reference evidence="17" key="1">
    <citation type="submission" date="2025-08" db="UniProtKB">
        <authorList>
            <consortium name="RefSeq"/>
        </authorList>
    </citation>
    <scope>IDENTIFICATION</scope>
    <source>
        <tissue evidence="17">Gonads</tissue>
    </source>
</reference>
<dbReference type="SUPFAM" id="SSF48264">
    <property type="entry name" value="Cytochrome P450"/>
    <property type="match status" value="1"/>
</dbReference>
<dbReference type="GO" id="GO:0004497">
    <property type="term" value="F:monooxygenase activity"/>
    <property type="evidence" value="ECO:0007669"/>
    <property type="project" value="UniProtKB-KW"/>
</dbReference>
<dbReference type="CDD" id="cd20628">
    <property type="entry name" value="CYP4"/>
    <property type="match status" value="1"/>
</dbReference>
<dbReference type="PRINTS" id="PR00385">
    <property type="entry name" value="P450"/>
</dbReference>
<keyword evidence="13" id="KW-0472">Membrane</keyword>
<gene>
    <name evidence="17" type="primary">LOC115889495</name>
</gene>
<dbReference type="GO" id="GO:0020037">
    <property type="term" value="F:heme binding"/>
    <property type="evidence" value="ECO:0007669"/>
    <property type="project" value="InterPro"/>
</dbReference>
<keyword evidence="8" id="KW-0256">Endoplasmic reticulum</keyword>
<dbReference type="KEGG" id="soy:115889495"/>
<evidence type="ECO:0000256" key="12">
    <source>
        <dbReference type="ARBA" id="ARBA00023033"/>
    </source>
</evidence>
<dbReference type="GeneID" id="115889495"/>
<dbReference type="Pfam" id="PF00067">
    <property type="entry name" value="p450"/>
    <property type="match status" value="1"/>
</dbReference>
<dbReference type="GO" id="GO:0005789">
    <property type="term" value="C:endoplasmic reticulum membrane"/>
    <property type="evidence" value="ECO:0007669"/>
    <property type="project" value="UniProtKB-SubCell"/>
</dbReference>
<evidence type="ECO:0000256" key="5">
    <source>
        <dbReference type="ARBA" id="ARBA00010617"/>
    </source>
</evidence>
<dbReference type="Proteomes" id="UP000504635">
    <property type="component" value="Unplaced"/>
</dbReference>